<comment type="caution">
    <text evidence="2">The sequence shown here is derived from an EMBL/GenBank/DDBJ whole genome shotgun (WGS) entry which is preliminary data.</text>
</comment>
<name>A0A438J6Q0_VITVI</name>
<dbReference type="Proteomes" id="UP000288805">
    <property type="component" value="Unassembled WGS sequence"/>
</dbReference>
<sequence>MVQLMKEVKKSGKLDFMLSYDEILRFGTRLCFPNDGDLRREFLKEAHCPRLTIHNPCSRLEDVQIFEVKAKHIRSIRFCLQSLQWDSEKQKANLRFVGLFEILERVGTLAYRVELSPRLFKIHNVFHVSALRKYVFYPSHVVELEPIQMSKDLIDEEVPILILDVIDKVLGYAIAKLVEV</sequence>
<dbReference type="AlphaFoldDB" id="A0A438J6Q0"/>
<proteinExistence type="predicted"/>
<accession>A0A438J6Q0</accession>
<feature type="domain" description="Tf2-1-like SH3-like" evidence="1">
    <location>
        <begin position="84"/>
        <end position="135"/>
    </location>
</feature>
<dbReference type="Pfam" id="PF24626">
    <property type="entry name" value="SH3_Tf2-1"/>
    <property type="match status" value="1"/>
</dbReference>
<dbReference type="InterPro" id="IPR056924">
    <property type="entry name" value="SH3_Tf2-1"/>
</dbReference>
<protein>
    <recommendedName>
        <fullName evidence="1">Tf2-1-like SH3-like domain-containing protein</fullName>
    </recommendedName>
</protein>
<evidence type="ECO:0000313" key="2">
    <source>
        <dbReference type="EMBL" id="RVX04628.1"/>
    </source>
</evidence>
<evidence type="ECO:0000259" key="1">
    <source>
        <dbReference type="Pfam" id="PF24626"/>
    </source>
</evidence>
<dbReference type="EMBL" id="QGNW01000060">
    <property type="protein sequence ID" value="RVX04628.1"/>
    <property type="molecule type" value="Genomic_DNA"/>
</dbReference>
<dbReference type="PANTHER" id="PTHR46148:SF57">
    <property type="entry name" value="OS12G0499874 PROTEIN"/>
    <property type="match status" value="1"/>
</dbReference>
<reference evidence="2 3" key="1">
    <citation type="journal article" date="2018" name="PLoS Genet.">
        <title>Population sequencing reveals clonal diversity and ancestral inbreeding in the grapevine cultivar Chardonnay.</title>
        <authorList>
            <person name="Roach M.J."/>
            <person name="Johnson D.L."/>
            <person name="Bohlmann J."/>
            <person name="van Vuuren H.J."/>
            <person name="Jones S.J."/>
            <person name="Pretorius I.S."/>
            <person name="Schmidt S.A."/>
            <person name="Borneman A.R."/>
        </authorList>
    </citation>
    <scope>NUCLEOTIDE SEQUENCE [LARGE SCALE GENOMIC DNA]</scope>
    <source>
        <strain evidence="3">cv. Chardonnay</strain>
        <tissue evidence="2">Leaf</tissue>
    </source>
</reference>
<gene>
    <name evidence="2" type="ORF">CK203_023483</name>
</gene>
<organism evidence="2 3">
    <name type="scientific">Vitis vinifera</name>
    <name type="common">Grape</name>
    <dbReference type="NCBI Taxonomy" id="29760"/>
    <lineage>
        <taxon>Eukaryota</taxon>
        <taxon>Viridiplantae</taxon>
        <taxon>Streptophyta</taxon>
        <taxon>Embryophyta</taxon>
        <taxon>Tracheophyta</taxon>
        <taxon>Spermatophyta</taxon>
        <taxon>Magnoliopsida</taxon>
        <taxon>eudicotyledons</taxon>
        <taxon>Gunneridae</taxon>
        <taxon>Pentapetalae</taxon>
        <taxon>rosids</taxon>
        <taxon>Vitales</taxon>
        <taxon>Vitaceae</taxon>
        <taxon>Viteae</taxon>
        <taxon>Vitis</taxon>
    </lineage>
</organism>
<evidence type="ECO:0000313" key="3">
    <source>
        <dbReference type="Proteomes" id="UP000288805"/>
    </source>
</evidence>
<dbReference type="PANTHER" id="PTHR46148">
    <property type="entry name" value="CHROMO DOMAIN-CONTAINING PROTEIN"/>
    <property type="match status" value="1"/>
</dbReference>